<dbReference type="EC" id="3.2.1.55" evidence="3"/>
<dbReference type="RefSeq" id="WP_129346230.1">
    <property type="nucleotide sequence ID" value="NZ_CP012670.1"/>
</dbReference>
<accession>A0A4P2PWH7</accession>
<dbReference type="AlphaFoldDB" id="A0A4P2PWH7"/>
<dbReference type="Pfam" id="PF03664">
    <property type="entry name" value="Glyco_hydro_62"/>
    <property type="match status" value="1"/>
</dbReference>
<dbReference type="Gene3D" id="2.115.10.20">
    <property type="entry name" value="Glycosyl hydrolase domain, family 43"/>
    <property type="match status" value="1"/>
</dbReference>
<dbReference type="SUPFAM" id="SSF75005">
    <property type="entry name" value="Arabinanase/levansucrase/invertase"/>
    <property type="match status" value="1"/>
</dbReference>
<feature type="region of interest" description="Disordered" evidence="8">
    <location>
        <begin position="37"/>
        <end position="159"/>
    </location>
</feature>
<proteinExistence type="predicted"/>
<dbReference type="CDD" id="cd08987">
    <property type="entry name" value="GH62"/>
    <property type="match status" value="1"/>
</dbReference>
<evidence type="ECO:0000256" key="4">
    <source>
        <dbReference type="ARBA" id="ARBA00022525"/>
    </source>
</evidence>
<comment type="subcellular location">
    <subcellularLocation>
        <location evidence="2">Secreted</location>
    </subcellularLocation>
</comment>
<keyword evidence="7" id="KW-0326">Glycosidase</keyword>
<evidence type="ECO:0000256" key="7">
    <source>
        <dbReference type="ARBA" id="ARBA00023295"/>
    </source>
</evidence>
<dbReference type="OrthoDB" id="5480610at2"/>
<dbReference type="GO" id="GO:0046556">
    <property type="term" value="F:alpha-L-arabinofuranosidase activity"/>
    <property type="evidence" value="ECO:0007669"/>
    <property type="project" value="UniProtKB-EC"/>
</dbReference>
<evidence type="ECO:0000313" key="10">
    <source>
        <dbReference type="Proteomes" id="UP000295781"/>
    </source>
</evidence>
<comment type="catalytic activity">
    <reaction evidence="1">
        <text>Hydrolysis of terminal non-reducing alpha-L-arabinofuranoside residues in alpha-L-arabinosides.</text>
        <dbReference type="EC" id="3.2.1.55"/>
    </reaction>
</comment>
<dbReference type="PANTHER" id="PTHR40631">
    <property type="entry name" value="ALPHA-L-ARABINOFURANOSIDASE AXHA-2-RELATED"/>
    <property type="match status" value="1"/>
</dbReference>
<gene>
    <name evidence="9" type="ORF">SOCEGT47_012970</name>
</gene>
<dbReference type="GO" id="GO:0046373">
    <property type="term" value="P:L-arabinose metabolic process"/>
    <property type="evidence" value="ECO:0007669"/>
    <property type="project" value="InterPro"/>
</dbReference>
<dbReference type="InterPro" id="IPR005193">
    <property type="entry name" value="GH62_arabinosidase"/>
</dbReference>
<feature type="compositionally biased region" description="Gly residues" evidence="8">
    <location>
        <begin position="57"/>
        <end position="128"/>
    </location>
</feature>
<keyword evidence="4" id="KW-0964">Secreted</keyword>
<keyword evidence="5" id="KW-0732">Signal</keyword>
<protein>
    <recommendedName>
        <fullName evidence="3">non-reducing end alpha-L-arabinofuranosidase</fullName>
        <ecNumber evidence="3">3.2.1.55</ecNumber>
    </recommendedName>
</protein>
<sequence length="446" mass="47008">MNTHLDLPRQSLTPRRSNLHLSVLGCVLAALAGCASEATDDPRPSAGTGGTENPTSGAGGTPGVGSAGTGGSTPGTGGGSVTGTGGSTPGTGGGSASGTGGGETTGGNGGAPGVGGGGGAPGTGGAGAGDPAVTCDLPTTFKWKSGPPVISPKPPAGRTFASVKDPTVVFYDDKYHVFATVFDTTSGNGSWQSVYLNFPDFSQANSAQQHYMANWPTGSTVAPQVFYFRPHNKWYLIYQWNGRYSTNDDINNMNGWSRPQALLRGEPGAMGNVLGALDFWVICDDDYCHLFFSRDDGKLYRSKVSIDDFPKFDGYEVVMTAPSSGLLFEASNVYKVDGSNKYLLLVEAFDNSPRFFRSWTSESLDGPWTPLADTKQNPFAGPANVTFEGGDWTDDISHGELIRSGYDERMTLDPCNLQFLYQGRDPNAGGEYSRLPYRLGLLTLEK</sequence>
<organism evidence="9 10">
    <name type="scientific">Sorangium cellulosum</name>
    <name type="common">Polyangium cellulosum</name>
    <dbReference type="NCBI Taxonomy" id="56"/>
    <lineage>
        <taxon>Bacteria</taxon>
        <taxon>Pseudomonadati</taxon>
        <taxon>Myxococcota</taxon>
        <taxon>Polyangia</taxon>
        <taxon>Polyangiales</taxon>
        <taxon>Polyangiaceae</taxon>
        <taxon>Sorangium</taxon>
    </lineage>
</organism>
<dbReference type="EMBL" id="CP012670">
    <property type="protein sequence ID" value="AUX20823.1"/>
    <property type="molecule type" value="Genomic_DNA"/>
</dbReference>
<evidence type="ECO:0000256" key="6">
    <source>
        <dbReference type="ARBA" id="ARBA00022801"/>
    </source>
</evidence>
<evidence type="ECO:0000256" key="8">
    <source>
        <dbReference type="SAM" id="MobiDB-lite"/>
    </source>
</evidence>
<evidence type="ECO:0000256" key="5">
    <source>
        <dbReference type="ARBA" id="ARBA00022729"/>
    </source>
</evidence>
<keyword evidence="6" id="KW-0378">Hydrolase</keyword>
<evidence type="ECO:0000313" key="9">
    <source>
        <dbReference type="EMBL" id="AUX20823.1"/>
    </source>
</evidence>
<evidence type="ECO:0000256" key="2">
    <source>
        <dbReference type="ARBA" id="ARBA00004613"/>
    </source>
</evidence>
<dbReference type="PANTHER" id="PTHR40631:SF2">
    <property type="entry name" value="ALPHA-L-ARABINOFURANOSIDASE"/>
    <property type="match status" value="1"/>
</dbReference>
<evidence type="ECO:0000256" key="3">
    <source>
        <dbReference type="ARBA" id="ARBA00012670"/>
    </source>
</evidence>
<dbReference type="InterPro" id="IPR023296">
    <property type="entry name" value="Glyco_hydro_beta-prop_sf"/>
</dbReference>
<evidence type="ECO:0000256" key="1">
    <source>
        <dbReference type="ARBA" id="ARBA00001462"/>
    </source>
</evidence>
<reference evidence="9 10" key="1">
    <citation type="submission" date="2015-09" db="EMBL/GenBank/DDBJ databases">
        <title>Sorangium comparison.</title>
        <authorList>
            <person name="Zaburannyi N."/>
            <person name="Bunk B."/>
            <person name="Overmann J."/>
            <person name="Mueller R."/>
        </authorList>
    </citation>
    <scope>NUCLEOTIDE SEQUENCE [LARGE SCALE GENOMIC DNA]</scope>
    <source>
        <strain evidence="9 10">So ceGT47</strain>
    </source>
</reference>
<name>A0A4P2PWH7_SORCE</name>
<dbReference type="GO" id="GO:0005576">
    <property type="term" value="C:extracellular region"/>
    <property type="evidence" value="ECO:0007669"/>
    <property type="project" value="UniProtKB-SubCell"/>
</dbReference>
<dbReference type="Proteomes" id="UP000295781">
    <property type="component" value="Chromosome"/>
</dbReference>